<comment type="caution">
    <text evidence="2">The sequence shown here is derived from an EMBL/GenBank/DDBJ whole genome shotgun (WGS) entry which is preliminary data.</text>
</comment>
<organism evidence="2 3">
    <name type="scientific">Ramlibacter rhizophilus</name>
    <dbReference type="NCBI Taxonomy" id="1781167"/>
    <lineage>
        <taxon>Bacteria</taxon>
        <taxon>Pseudomonadati</taxon>
        <taxon>Pseudomonadota</taxon>
        <taxon>Betaproteobacteria</taxon>
        <taxon>Burkholderiales</taxon>
        <taxon>Comamonadaceae</taxon>
        <taxon>Ramlibacter</taxon>
    </lineage>
</organism>
<keyword evidence="3" id="KW-1185">Reference proteome</keyword>
<protein>
    <submittedName>
        <fullName evidence="2">Glycosyltransferase</fullName>
    </submittedName>
</protein>
<dbReference type="EMBL" id="SMLL01000001">
    <property type="protein sequence ID" value="TFZ04336.1"/>
    <property type="molecule type" value="Genomic_DNA"/>
</dbReference>
<dbReference type="SUPFAM" id="SSF53756">
    <property type="entry name" value="UDP-Glycosyltransferase/glycogen phosphorylase"/>
    <property type="match status" value="1"/>
</dbReference>
<evidence type="ECO:0000313" key="3">
    <source>
        <dbReference type="Proteomes" id="UP000297564"/>
    </source>
</evidence>
<evidence type="ECO:0000313" key="2">
    <source>
        <dbReference type="EMBL" id="TFZ04336.1"/>
    </source>
</evidence>
<dbReference type="GO" id="GO:0016740">
    <property type="term" value="F:transferase activity"/>
    <property type="evidence" value="ECO:0007669"/>
    <property type="project" value="UniProtKB-KW"/>
</dbReference>
<dbReference type="OrthoDB" id="9813806at2"/>
<dbReference type="Proteomes" id="UP000297564">
    <property type="component" value="Unassembled WGS sequence"/>
</dbReference>
<feature type="domain" description="Spore protein YkvP/CgeB glycosyl transferase-like" evidence="1">
    <location>
        <begin position="220"/>
        <end position="371"/>
    </location>
</feature>
<dbReference type="AlphaFoldDB" id="A0A4Z0BYD8"/>
<evidence type="ECO:0000259" key="1">
    <source>
        <dbReference type="Pfam" id="PF13524"/>
    </source>
</evidence>
<gene>
    <name evidence="2" type="ORF">EZ242_00820</name>
</gene>
<keyword evidence="2" id="KW-0808">Transferase</keyword>
<name>A0A4Z0BYD8_9BURK</name>
<sequence length="391" mass="43828">MRVVLFCHSLLSDWNHGNAHFLRGVCAELRERGHAVQVYEPHDAWSLANLVQEHGRAPLEGFARAYPGLASTRYAMPGLTTAASLGDPQPPTPLDLHQALDGADLVLVHEWNEHELVRRIGEHRRRNPHYKLLFHDTHHRSVTEPQAMAAYDLRHYDGVLAFGRVIQALYEEKGWARQAWTWHEAADTRVFHPLPGEPREGDLVWIGNWGDDERSAELDEFLLQPVHALGLRARVHGVRYPAHAKRALAEAGIDYAGWLPNYEAPRVFARHAVTVHVPRRPYVRALPGIPTIRMFEALACGIPLVSAPWNDAEGLFTPGEDFLVATDGTRMREHLRAVLNDPALAASLAEHGRRTILARHSCAHRVDELLAIHASLRTTATKTSLETQASP</sequence>
<dbReference type="Gene3D" id="3.40.50.2000">
    <property type="entry name" value="Glycogen Phosphorylase B"/>
    <property type="match status" value="2"/>
</dbReference>
<dbReference type="InterPro" id="IPR055259">
    <property type="entry name" value="YkvP/CgeB_Glyco_trans-like"/>
</dbReference>
<proteinExistence type="predicted"/>
<accession>A0A4Z0BYD8</accession>
<dbReference type="Pfam" id="PF13524">
    <property type="entry name" value="Glyco_trans_1_2"/>
    <property type="match status" value="1"/>
</dbReference>
<reference evidence="2 3" key="1">
    <citation type="submission" date="2019-03" db="EMBL/GenBank/DDBJ databases">
        <title>Ramlibacter rhizophilus CCTCC AB2015357, whole genome shotgun sequence.</title>
        <authorList>
            <person name="Zhang X."/>
            <person name="Feng G."/>
            <person name="Zhu H."/>
        </authorList>
    </citation>
    <scope>NUCLEOTIDE SEQUENCE [LARGE SCALE GENOMIC DNA]</scope>
    <source>
        <strain evidence="2 3">CCTCC AB2015357</strain>
    </source>
</reference>